<dbReference type="EMBL" id="LSBI01000006">
    <property type="protein sequence ID" value="OAQ88408.1"/>
    <property type="molecule type" value="Genomic_DNA"/>
</dbReference>
<organism evidence="2 3">
    <name type="scientific">Purpureocillium lilacinum</name>
    <name type="common">Paecilomyces lilacinus</name>
    <dbReference type="NCBI Taxonomy" id="33203"/>
    <lineage>
        <taxon>Eukaryota</taxon>
        <taxon>Fungi</taxon>
        <taxon>Dikarya</taxon>
        <taxon>Ascomycota</taxon>
        <taxon>Pezizomycotina</taxon>
        <taxon>Sordariomycetes</taxon>
        <taxon>Hypocreomycetidae</taxon>
        <taxon>Hypocreales</taxon>
        <taxon>Ophiocordycipitaceae</taxon>
        <taxon>Purpureocillium</taxon>
    </lineage>
</organism>
<dbReference type="KEGG" id="plj:28888997"/>
<dbReference type="Pfam" id="PF12855">
    <property type="entry name" value="Ecl1"/>
    <property type="match status" value="1"/>
</dbReference>
<evidence type="ECO:0000313" key="3">
    <source>
        <dbReference type="Proteomes" id="UP000078340"/>
    </source>
</evidence>
<sequence>MAFDLWTHQFCLACDKQVQSDGAYCSEACRLADQEKTSTPSSQASSPGCSPPSYGYPWSTPAPTMSARSTRPGLYLSPPYDFQNPQPYGTAPVARGYLSKYASGDRFTTTSSSASNLSPSSSHTSLCSMQSTSSSSTDGSRLSDRSRQELKAYAISFEQVRLQRRRSY</sequence>
<proteinExistence type="predicted"/>
<dbReference type="AlphaFoldDB" id="A0A179HFK4"/>
<evidence type="ECO:0000313" key="2">
    <source>
        <dbReference type="EMBL" id="OAQ88408.1"/>
    </source>
</evidence>
<feature type="region of interest" description="Disordered" evidence="1">
    <location>
        <begin position="60"/>
        <end position="88"/>
    </location>
</feature>
<gene>
    <name evidence="2" type="ORF">VFPFJ_06873</name>
</gene>
<accession>A0A179HFK4</accession>
<dbReference type="OrthoDB" id="2563506at2759"/>
<reference evidence="2 3" key="1">
    <citation type="submission" date="2016-02" db="EMBL/GenBank/DDBJ databases">
        <title>Biosynthesis of antibiotic leucinostatins and their inhibition on Phytophthora in bio-control Purpureocillium lilacinum.</title>
        <authorList>
            <person name="Wang G."/>
            <person name="Liu Z."/>
            <person name="Lin R."/>
            <person name="Li E."/>
            <person name="Mao Z."/>
            <person name="Ling J."/>
            <person name="Yin W."/>
            <person name="Xie B."/>
        </authorList>
    </citation>
    <scope>NUCLEOTIDE SEQUENCE [LARGE SCALE GENOMIC DNA]</scope>
    <source>
        <strain evidence="2">PLFJ-1</strain>
    </source>
</reference>
<evidence type="ECO:0000256" key="1">
    <source>
        <dbReference type="SAM" id="MobiDB-lite"/>
    </source>
</evidence>
<dbReference type="InterPro" id="IPR024368">
    <property type="entry name" value="Ecl1/2/3"/>
</dbReference>
<feature type="region of interest" description="Disordered" evidence="1">
    <location>
        <begin position="106"/>
        <end position="146"/>
    </location>
</feature>
<dbReference type="GeneID" id="28888997"/>
<name>A0A179HFK4_PURLI</name>
<feature type="compositionally biased region" description="Low complexity" evidence="1">
    <location>
        <begin position="108"/>
        <end position="140"/>
    </location>
</feature>
<dbReference type="OMA" id="CLVCDRQ"/>
<protein>
    <submittedName>
        <fullName evidence="2">Life-span regulatory factor domain-containing protein</fullName>
    </submittedName>
</protein>
<dbReference type="Proteomes" id="UP000078340">
    <property type="component" value="Unassembled WGS sequence"/>
</dbReference>
<comment type="caution">
    <text evidence="2">The sequence shown here is derived from an EMBL/GenBank/DDBJ whole genome shotgun (WGS) entry which is preliminary data.</text>
</comment>